<feature type="region of interest" description="Disordered" evidence="5">
    <location>
        <begin position="190"/>
        <end position="229"/>
    </location>
</feature>
<evidence type="ECO:0000256" key="1">
    <source>
        <dbReference type="ARBA" id="ARBA00008842"/>
    </source>
</evidence>
<dbReference type="GO" id="GO:0005886">
    <property type="term" value="C:plasma membrane"/>
    <property type="evidence" value="ECO:0007669"/>
    <property type="project" value="TreeGrafter"/>
</dbReference>
<dbReference type="InterPro" id="IPR001849">
    <property type="entry name" value="PH_domain"/>
</dbReference>
<organism evidence="7 8">
    <name type="scientific">Oleoguttula mirabilis</name>
    <dbReference type="NCBI Taxonomy" id="1507867"/>
    <lineage>
        <taxon>Eukaryota</taxon>
        <taxon>Fungi</taxon>
        <taxon>Dikarya</taxon>
        <taxon>Ascomycota</taxon>
        <taxon>Pezizomycotina</taxon>
        <taxon>Dothideomycetes</taxon>
        <taxon>Dothideomycetidae</taxon>
        <taxon>Mycosphaerellales</taxon>
        <taxon>Teratosphaeriaceae</taxon>
        <taxon>Oleoguttula</taxon>
    </lineage>
</organism>
<dbReference type="InterPro" id="IPR011993">
    <property type="entry name" value="PH-like_dom_sf"/>
</dbReference>
<dbReference type="GO" id="GO:0035621">
    <property type="term" value="P:ER to Golgi ceramide transport"/>
    <property type="evidence" value="ECO:0007669"/>
    <property type="project" value="TreeGrafter"/>
</dbReference>
<evidence type="ECO:0000256" key="3">
    <source>
        <dbReference type="ARBA" id="ARBA00023055"/>
    </source>
</evidence>
<evidence type="ECO:0000256" key="4">
    <source>
        <dbReference type="ARBA" id="ARBA00023121"/>
    </source>
</evidence>
<comment type="similarity">
    <text evidence="1">Belongs to the OSBP family.</text>
</comment>
<dbReference type="Pfam" id="PF01237">
    <property type="entry name" value="Oxysterol_BP"/>
    <property type="match status" value="1"/>
</dbReference>
<dbReference type="GO" id="GO:0030011">
    <property type="term" value="P:maintenance of cell polarity"/>
    <property type="evidence" value="ECO:0007669"/>
    <property type="project" value="TreeGrafter"/>
</dbReference>
<dbReference type="Gene3D" id="3.30.70.3490">
    <property type="match status" value="1"/>
</dbReference>
<dbReference type="PANTHER" id="PTHR10972">
    <property type="entry name" value="OXYSTEROL-BINDING PROTEIN-RELATED"/>
    <property type="match status" value="1"/>
</dbReference>
<comment type="caution">
    <text evidence="7">The sequence shown here is derived from an EMBL/GenBank/DDBJ whole genome shotgun (WGS) entry which is preliminary data.</text>
</comment>
<dbReference type="GO" id="GO:0006887">
    <property type="term" value="P:exocytosis"/>
    <property type="evidence" value="ECO:0007669"/>
    <property type="project" value="TreeGrafter"/>
</dbReference>
<dbReference type="GO" id="GO:0032541">
    <property type="term" value="C:cortical endoplasmic reticulum"/>
    <property type="evidence" value="ECO:0007669"/>
    <property type="project" value="TreeGrafter"/>
</dbReference>
<evidence type="ECO:0000313" key="7">
    <source>
        <dbReference type="EMBL" id="KAK4540172.1"/>
    </source>
</evidence>
<dbReference type="FunFam" id="2.30.29.30:FF:000369">
    <property type="entry name" value="Oxysterol binding protein"/>
    <property type="match status" value="1"/>
</dbReference>
<dbReference type="PANTHER" id="PTHR10972:SF203">
    <property type="entry name" value="OXYSTEROL-BINDING PROTEIN HOMOLOG 3"/>
    <property type="match status" value="1"/>
</dbReference>
<dbReference type="Gene3D" id="2.60.120.680">
    <property type="entry name" value="GOLD domain"/>
    <property type="match status" value="1"/>
</dbReference>
<name>A0AAV9J5E0_9PEZI</name>
<dbReference type="InterPro" id="IPR041680">
    <property type="entry name" value="PH_8"/>
</dbReference>
<evidence type="ECO:0000313" key="8">
    <source>
        <dbReference type="Proteomes" id="UP001324427"/>
    </source>
</evidence>
<dbReference type="FunFam" id="2.40.160.120:FF:000001">
    <property type="entry name" value="Oxysterol-binding protein"/>
    <property type="match status" value="1"/>
</dbReference>
<dbReference type="InterPro" id="IPR036598">
    <property type="entry name" value="GOLD_dom_sf"/>
</dbReference>
<feature type="compositionally biased region" description="Polar residues" evidence="5">
    <location>
        <begin position="190"/>
        <end position="205"/>
    </location>
</feature>
<feature type="domain" description="PH" evidence="6">
    <location>
        <begin position="233"/>
        <end position="327"/>
    </location>
</feature>
<feature type="region of interest" description="Disordered" evidence="5">
    <location>
        <begin position="400"/>
        <end position="423"/>
    </location>
</feature>
<evidence type="ECO:0000256" key="2">
    <source>
        <dbReference type="ARBA" id="ARBA00022448"/>
    </source>
</evidence>
<dbReference type="GO" id="GO:0005829">
    <property type="term" value="C:cytosol"/>
    <property type="evidence" value="ECO:0007669"/>
    <property type="project" value="TreeGrafter"/>
</dbReference>
<dbReference type="SUPFAM" id="SSF50729">
    <property type="entry name" value="PH domain-like"/>
    <property type="match status" value="1"/>
</dbReference>
<keyword evidence="2" id="KW-0813">Transport</keyword>
<feature type="region of interest" description="Disordered" evidence="5">
    <location>
        <begin position="325"/>
        <end position="359"/>
    </location>
</feature>
<dbReference type="GO" id="GO:0032934">
    <property type="term" value="F:sterol binding"/>
    <property type="evidence" value="ECO:0007669"/>
    <property type="project" value="TreeGrafter"/>
</dbReference>
<feature type="compositionally biased region" description="Basic and acidic residues" evidence="5">
    <location>
        <begin position="554"/>
        <end position="563"/>
    </location>
</feature>
<dbReference type="CDD" id="cd13289">
    <property type="entry name" value="PH_Osh3p_yeast"/>
    <property type="match status" value="1"/>
</dbReference>
<keyword evidence="4" id="KW-0446">Lipid-binding</keyword>
<feature type="compositionally biased region" description="Low complexity" evidence="5">
    <location>
        <begin position="400"/>
        <end position="416"/>
    </location>
</feature>
<dbReference type="Gene3D" id="2.30.29.30">
    <property type="entry name" value="Pleckstrin-homology domain (PH domain)/Phosphotyrosine-binding domain (PTB)"/>
    <property type="match status" value="1"/>
</dbReference>
<dbReference type="GO" id="GO:0034727">
    <property type="term" value="P:piecemeal microautophagy of the nucleus"/>
    <property type="evidence" value="ECO:0007669"/>
    <property type="project" value="TreeGrafter"/>
</dbReference>
<feature type="region of interest" description="Disordered" evidence="5">
    <location>
        <begin position="528"/>
        <end position="666"/>
    </location>
</feature>
<dbReference type="GO" id="GO:0120009">
    <property type="term" value="P:intermembrane lipid transfer"/>
    <property type="evidence" value="ECO:0007669"/>
    <property type="project" value="UniProtKB-ARBA"/>
</dbReference>
<accession>A0AAV9J5E0</accession>
<dbReference type="GO" id="GO:0097038">
    <property type="term" value="C:perinuclear endoplasmic reticulum"/>
    <property type="evidence" value="ECO:0007669"/>
    <property type="project" value="TreeGrafter"/>
</dbReference>
<dbReference type="Gene3D" id="2.40.160.120">
    <property type="match status" value="1"/>
</dbReference>
<dbReference type="Proteomes" id="UP001324427">
    <property type="component" value="Unassembled WGS sequence"/>
</dbReference>
<dbReference type="InterPro" id="IPR000648">
    <property type="entry name" value="Oxysterol-bd"/>
</dbReference>
<keyword evidence="3" id="KW-0445">Lipid transport</keyword>
<keyword evidence="8" id="KW-1185">Reference proteome</keyword>
<proteinExistence type="inferred from homology"/>
<reference evidence="7 8" key="1">
    <citation type="submission" date="2021-11" db="EMBL/GenBank/DDBJ databases">
        <title>Black yeast isolated from Biological Soil Crust.</title>
        <authorList>
            <person name="Kurbessoian T."/>
        </authorList>
    </citation>
    <scope>NUCLEOTIDE SEQUENCE [LARGE SCALE GENOMIC DNA]</scope>
    <source>
        <strain evidence="7 8">CCFEE 5522</strain>
    </source>
</reference>
<sequence length="1083" mass="115932">MAGIEQIVVHSKSYVVRWIQVPEHQSIAWSVEPHKKSINFGIFKHPGTKGGLTPTLPTQETVDVPPTPALDVIPQAVKRGRQGSVGRNETSTAREKLESVGLKSVAWTGKCEADKVTMGRYDVPEGEGGTYGLVFDNTFSKQTGKTVHFVLLTHPTDTPVKSGHHMHYSQAFAAGSTTTVGGKGYSPSLQPITDSNENLPQTGSGSVHRAVLEDPRPASKGGSGVETTYPEGSSFYTGVLHKKRRKKGQGHAKRFFSLDFTSSTLSYYRDRHSSALRGAVPLSLAAVGANDKTREFSIDSGAEVWHLKALNRKDFEGWQHALERASSSANAPSTPATPALRAFGSLSKPTAPNPAEDREWQRVEQLVSKVSGTRDAVRGLAKDTDPKYLPGVNGAGLGLTTSGSSSNAPSPSSYESAGGNPYFPDMAADAAQEKRAAFWKRKPSAERSPAAFLMRSVSAQLAVPSPSSLPPPLSPAPANVSIPKRPVGVPARQPAGLLHGEDVHERCMALLRDLNDAVTEFSALVAESKARRHPALPTSGSRMSLESVDDQEFFDAREEERGGESSPRQLLLRIRQSEDEDEDDEVGKREQLFDPEAAGPDSDTSSDVGDADAAAEASLFATTPANTTTPNALFPSRPTSLAPLPLPPVKRRLTVRPPKQAPPSIIGFLRKNAGKDLSTVSMPVTANEPTSLLQRLAESLEYPQLLDLAASTTTTSTSTSSSSAALSAPERLMYVAAFAISYFANNRVKERAVRKPFNPMLGETYELVREDLGVRFVAEKVSHHPVRMACQAEGGLLNAGIGKGMGAAGWTFTQSPRPVQKFWGKSVEVNMEGRVRVVLHGVGGGDGSGGSGGVGTPEHYSWSQATCFLRNVIAGEKYVEPVQSMTIACETSGMRAVATFKAGGMFSGRSEEVAVQLLDASGQTLPLGLEGKWTEGLRRTDTGVAIWTVGSVVPADAAGKGYGFTAFAAALNEITGIEEGHLPGTDSRLRPDQAALEAGEVDEAEGLKARLEERQRGRRRVLEGRGKEFVPRWFERVGRGNLGGGGEEGQEEEVWVLKSGEAEGYWGRRARGDWGGGAEVFEL</sequence>
<dbReference type="InterPro" id="IPR037239">
    <property type="entry name" value="OSBP_sf"/>
</dbReference>
<dbReference type="GO" id="GO:0006897">
    <property type="term" value="P:endocytosis"/>
    <property type="evidence" value="ECO:0007669"/>
    <property type="project" value="TreeGrafter"/>
</dbReference>
<dbReference type="AlphaFoldDB" id="A0AAV9J5E0"/>
<dbReference type="Pfam" id="PF15409">
    <property type="entry name" value="PH_8"/>
    <property type="match status" value="1"/>
</dbReference>
<dbReference type="PROSITE" id="PS50003">
    <property type="entry name" value="PH_DOMAIN"/>
    <property type="match status" value="1"/>
</dbReference>
<gene>
    <name evidence="7" type="ORF">LTR36_009758</name>
</gene>
<feature type="compositionally biased region" description="Low complexity" evidence="5">
    <location>
        <begin position="601"/>
        <end position="635"/>
    </location>
</feature>
<protein>
    <recommendedName>
        <fullName evidence="6">PH domain-containing protein</fullName>
    </recommendedName>
</protein>
<evidence type="ECO:0000259" key="6">
    <source>
        <dbReference type="PROSITE" id="PS50003"/>
    </source>
</evidence>
<feature type="compositionally biased region" description="Low complexity" evidence="5">
    <location>
        <begin position="325"/>
        <end position="339"/>
    </location>
</feature>
<dbReference type="SUPFAM" id="SSF144000">
    <property type="entry name" value="Oxysterol-binding protein-like"/>
    <property type="match status" value="1"/>
</dbReference>
<dbReference type="SMART" id="SM00233">
    <property type="entry name" value="PH"/>
    <property type="match status" value="1"/>
</dbReference>
<dbReference type="SUPFAM" id="SSF101576">
    <property type="entry name" value="Supernatant protein factor (SPF), C-terminal domain"/>
    <property type="match status" value="1"/>
</dbReference>
<dbReference type="EMBL" id="JAVFHQ010000073">
    <property type="protein sequence ID" value="KAK4540172.1"/>
    <property type="molecule type" value="Genomic_DNA"/>
</dbReference>
<evidence type="ECO:0000256" key="5">
    <source>
        <dbReference type="SAM" id="MobiDB-lite"/>
    </source>
</evidence>